<accession>A0A194Q3E0</accession>
<feature type="region of interest" description="Disordered" evidence="1">
    <location>
        <begin position="68"/>
        <end position="165"/>
    </location>
</feature>
<keyword evidence="3" id="KW-1185">Reference proteome</keyword>
<feature type="compositionally biased region" description="Basic residues" evidence="1">
    <location>
        <begin position="76"/>
        <end position="93"/>
    </location>
</feature>
<proteinExistence type="predicted"/>
<feature type="compositionally biased region" description="Low complexity" evidence="1">
    <location>
        <begin position="150"/>
        <end position="165"/>
    </location>
</feature>
<organism evidence="2 3">
    <name type="scientific">Papilio xuthus</name>
    <name type="common">Asian swallowtail butterfly</name>
    <dbReference type="NCBI Taxonomy" id="66420"/>
    <lineage>
        <taxon>Eukaryota</taxon>
        <taxon>Metazoa</taxon>
        <taxon>Ecdysozoa</taxon>
        <taxon>Arthropoda</taxon>
        <taxon>Hexapoda</taxon>
        <taxon>Insecta</taxon>
        <taxon>Pterygota</taxon>
        <taxon>Neoptera</taxon>
        <taxon>Endopterygota</taxon>
        <taxon>Lepidoptera</taxon>
        <taxon>Glossata</taxon>
        <taxon>Ditrysia</taxon>
        <taxon>Papilionoidea</taxon>
        <taxon>Papilionidae</taxon>
        <taxon>Papilioninae</taxon>
        <taxon>Papilio</taxon>
    </lineage>
</organism>
<sequence>MCGAGDRLRLRERDHINTMHTRHTCCSIQRPSRTGLAEAAEVIGVAAPVVRAKRQAAELGQVAQLGVQEGAGGRQAQRRTRHARRTARARVQRARQPSQLVVRYRGRAGRCQPPPQRTPPEHHMPPPASRARSPPPRATNELSARHHSPRAGCRLAAAAARRSRR</sequence>
<evidence type="ECO:0000313" key="3">
    <source>
        <dbReference type="Proteomes" id="UP000053268"/>
    </source>
</evidence>
<protein>
    <submittedName>
        <fullName evidence="2">Uncharacterized protein</fullName>
    </submittedName>
</protein>
<dbReference type="AlphaFoldDB" id="A0A194Q3E0"/>
<reference evidence="2 3" key="1">
    <citation type="journal article" date="2015" name="Nat. Commun.">
        <title>Outbred genome sequencing and CRISPR/Cas9 gene editing in butterflies.</title>
        <authorList>
            <person name="Li X."/>
            <person name="Fan D."/>
            <person name="Zhang W."/>
            <person name="Liu G."/>
            <person name="Zhang L."/>
            <person name="Zhao L."/>
            <person name="Fang X."/>
            <person name="Chen L."/>
            <person name="Dong Y."/>
            <person name="Chen Y."/>
            <person name="Ding Y."/>
            <person name="Zhao R."/>
            <person name="Feng M."/>
            <person name="Zhu Y."/>
            <person name="Feng Y."/>
            <person name="Jiang X."/>
            <person name="Zhu D."/>
            <person name="Xiang H."/>
            <person name="Feng X."/>
            <person name="Li S."/>
            <person name="Wang J."/>
            <person name="Zhang G."/>
            <person name="Kronforst M.R."/>
            <person name="Wang W."/>
        </authorList>
    </citation>
    <scope>NUCLEOTIDE SEQUENCE [LARGE SCALE GENOMIC DNA]</scope>
    <source>
        <strain evidence="2">Ya'a_city_454_Px</strain>
        <tissue evidence="2">Whole body</tissue>
    </source>
</reference>
<name>A0A194Q3E0_PAPXU</name>
<evidence type="ECO:0000256" key="1">
    <source>
        <dbReference type="SAM" id="MobiDB-lite"/>
    </source>
</evidence>
<dbReference type="EMBL" id="KQ459579">
    <property type="protein sequence ID" value="KPI99529.1"/>
    <property type="molecule type" value="Genomic_DNA"/>
</dbReference>
<evidence type="ECO:0000313" key="2">
    <source>
        <dbReference type="EMBL" id="KPI99529.1"/>
    </source>
</evidence>
<gene>
    <name evidence="2" type="ORF">RR46_03894</name>
</gene>
<feature type="compositionally biased region" description="Pro residues" evidence="1">
    <location>
        <begin position="125"/>
        <end position="137"/>
    </location>
</feature>
<dbReference type="Proteomes" id="UP000053268">
    <property type="component" value="Unassembled WGS sequence"/>
</dbReference>